<protein>
    <submittedName>
        <fullName evidence="2">Uncharacterized protein</fullName>
    </submittedName>
</protein>
<feature type="compositionally biased region" description="Basic and acidic residues" evidence="1">
    <location>
        <begin position="131"/>
        <end position="140"/>
    </location>
</feature>
<reference evidence="2" key="1">
    <citation type="submission" date="2019-08" db="EMBL/GenBank/DDBJ databases">
        <authorList>
            <person name="Kucharzyk K."/>
            <person name="Murdoch R.W."/>
            <person name="Higgins S."/>
            <person name="Loffler F."/>
        </authorList>
    </citation>
    <scope>NUCLEOTIDE SEQUENCE</scope>
</reference>
<dbReference type="EMBL" id="VSSQ01048997">
    <property type="protein sequence ID" value="MPN03052.1"/>
    <property type="molecule type" value="Genomic_DNA"/>
</dbReference>
<comment type="caution">
    <text evidence="2">The sequence shown here is derived from an EMBL/GenBank/DDBJ whole genome shotgun (WGS) entry which is preliminary data.</text>
</comment>
<feature type="region of interest" description="Disordered" evidence="1">
    <location>
        <begin position="40"/>
        <end position="70"/>
    </location>
</feature>
<gene>
    <name evidence="2" type="ORF">SDC9_150275</name>
</gene>
<feature type="compositionally biased region" description="Basic and acidic residues" evidence="1">
    <location>
        <begin position="206"/>
        <end position="230"/>
    </location>
</feature>
<feature type="compositionally biased region" description="Basic and acidic residues" evidence="1">
    <location>
        <begin position="240"/>
        <end position="269"/>
    </location>
</feature>
<proteinExistence type="predicted"/>
<dbReference type="AlphaFoldDB" id="A0A645EP55"/>
<feature type="compositionally biased region" description="Basic and acidic residues" evidence="1">
    <location>
        <begin position="107"/>
        <end position="117"/>
    </location>
</feature>
<organism evidence="2">
    <name type="scientific">bioreactor metagenome</name>
    <dbReference type="NCBI Taxonomy" id="1076179"/>
    <lineage>
        <taxon>unclassified sequences</taxon>
        <taxon>metagenomes</taxon>
        <taxon>ecological metagenomes</taxon>
    </lineage>
</organism>
<name>A0A645EP55_9ZZZZ</name>
<feature type="region of interest" description="Disordered" evidence="1">
    <location>
        <begin position="195"/>
        <end position="269"/>
    </location>
</feature>
<evidence type="ECO:0000313" key="2">
    <source>
        <dbReference type="EMBL" id="MPN03052.1"/>
    </source>
</evidence>
<sequence length="269" mass="31019">MRVEIGRPAELCQRERAHPSQHDKPVVSLAFALDQQCVQDEDSQRDARHSSGGGLCQRKREHTERNAQSRKHALALLRQGCIQNVRKQQRKRRIGVEVRIGFRIARERQDQQNEPRGQHRRNLPPLQVGKSRREQHEKQQIMRNVNNRFGKNGRRAYEKILKQTDGGRVLGKRRTRAGDVAKCVAKVHVLDHEAPVRQRVPLRNNAPDRKENAKDQPAAEHGEAGREHQFAKRQAAVQPARHEKDKSRRRENVDTDHPGIQRSGKPEAI</sequence>
<evidence type="ECO:0000256" key="1">
    <source>
        <dbReference type="SAM" id="MobiDB-lite"/>
    </source>
</evidence>
<accession>A0A645EP55</accession>
<feature type="region of interest" description="Disordered" evidence="1">
    <location>
        <begin position="107"/>
        <end position="154"/>
    </location>
</feature>